<evidence type="ECO:0008006" key="3">
    <source>
        <dbReference type="Google" id="ProtNLM"/>
    </source>
</evidence>
<evidence type="ECO:0000313" key="2">
    <source>
        <dbReference type="EMBL" id="AEO34966.1"/>
    </source>
</evidence>
<keyword evidence="1" id="KW-0732">Signal</keyword>
<feature type="chain" id="PRO_5003447166" description="TIL domain-containing protein" evidence="1">
    <location>
        <begin position="19"/>
        <end position="80"/>
    </location>
</feature>
<organism evidence="2">
    <name type="scientific">Amblyomma maculatum</name>
    <name type="common">Gulf Coast tick</name>
    <dbReference type="NCBI Taxonomy" id="34609"/>
    <lineage>
        <taxon>Eukaryota</taxon>
        <taxon>Metazoa</taxon>
        <taxon>Ecdysozoa</taxon>
        <taxon>Arthropoda</taxon>
        <taxon>Chelicerata</taxon>
        <taxon>Arachnida</taxon>
        <taxon>Acari</taxon>
        <taxon>Parasitiformes</taxon>
        <taxon>Ixodida</taxon>
        <taxon>Ixodoidea</taxon>
        <taxon>Ixodidae</taxon>
        <taxon>Amblyomminae</taxon>
        <taxon>Amblyomma</taxon>
    </lineage>
</organism>
<sequence>MKTIHLLLVLGLVMAAAANSWGPEYSEHQCVNNCRPDACPSGCSGGCLCYRRFDYPNHGYCLNPSRKIPDHFRNLGKRQG</sequence>
<feature type="signal peptide" evidence="1">
    <location>
        <begin position="1"/>
        <end position="18"/>
    </location>
</feature>
<accession>G3MN98</accession>
<name>G3MN98_AMBMU</name>
<evidence type="ECO:0000256" key="1">
    <source>
        <dbReference type="SAM" id="SignalP"/>
    </source>
</evidence>
<dbReference type="EMBL" id="JO843349">
    <property type="protein sequence ID" value="AEO34966.1"/>
    <property type="molecule type" value="mRNA"/>
</dbReference>
<dbReference type="AlphaFoldDB" id="G3MN98"/>
<protein>
    <recommendedName>
        <fullName evidence="3">TIL domain-containing protein</fullName>
    </recommendedName>
</protein>
<reference evidence="2" key="1">
    <citation type="journal article" date="2011" name="PLoS ONE">
        <title>A deep insight into the sialotranscriptome of the gulf coast tick, Amblyomma maculatum.</title>
        <authorList>
            <person name="Karim S."/>
            <person name="Singh P."/>
            <person name="Ribeiro J.M."/>
        </authorList>
    </citation>
    <scope>NUCLEOTIDE SEQUENCE</scope>
    <source>
        <tissue evidence="2">Salivary gland</tissue>
    </source>
</reference>
<proteinExistence type="evidence at transcript level"/>